<dbReference type="Proteomes" id="UP000076079">
    <property type="component" value="Chromosome"/>
</dbReference>
<dbReference type="KEGG" id="abac:LuPra_02406"/>
<name>A0A143PLW4_LUTPR</name>
<accession>A0A143PLW4</accession>
<gene>
    <name evidence="1" type="ORF">LuPra_02406</name>
</gene>
<sequence length="266" mass="29261">MPAVKSFAVLDAVYKATLKIGREAPTTPFMHMTPVFRSFPQGHFVVDTHRHVFRRDHADRALVIPRKSSDDNRWTGNAQPSVPAGRGGLYCSVQGQATINEAAYYFQRQRHTRAVAAGNPTPAPVARTAVLTGKCVVRIRLLGHWLAADLSPRHNPGAIGFLGRIEKDPNVKAAFRSAGYASRTVVDLINDSDDCSVARGIGLALDETGHQALMVETARQSERSPIERGDNLIFFGALEEKIRNLSIDEAYIFPVVGEPERYPVSF</sequence>
<keyword evidence="2" id="KW-1185">Reference proteome</keyword>
<evidence type="ECO:0000313" key="2">
    <source>
        <dbReference type="Proteomes" id="UP000076079"/>
    </source>
</evidence>
<dbReference type="AlphaFoldDB" id="A0A143PLW4"/>
<protein>
    <recommendedName>
        <fullName evidence="3">RES domain-containing protein</fullName>
    </recommendedName>
</protein>
<proteinExistence type="predicted"/>
<evidence type="ECO:0008006" key="3">
    <source>
        <dbReference type="Google" id="ProtNLM"/>
    </source>
</evidence>
<dbReference type="EMBL" id="CP015136">
    <property type="protein sequence ID" value="AMY09193.1"/>
    <property type="molecule type" value="Genomic_DNA"/>
</dbReference>
<reference evidence="2" key="2">
    <citation type="submission" date="2016-04" db="EMBL/GenBank/DDBJ databases">
        <title>First Complete Genome Sequence of a Subdivision 6 Acidobacterium.</title>
        <authorList>
            <person name="Huang S."/>
            <person name="Vieira S."/>
            <person name="Bunk B."/>
            <person name="Riedel T."/>
            <person name="Sproeer C."/>
            <person name="Overmann J."/>
        </authorList>
    </citation>
    <scope>NUCLEOTIDE SEQUENCE [LARGE SCALE GENOMIC DNA]</scope>
    <source>
        <strain evidence="2">DSM 100886 HEG_-6_39</strain>
    </source>
</reference>
<organism evidence="1 2">
    <name type="scientific">Luteitalea pratensis</name>
    <dbReference type="NCBI Taxonomy" id="1855912"/>
    <lineage>
        <taxon>Bacteria</taxon>
        <taxon>Pseudomonadati</taxon>
        <taxon>Acidobacteriota</taxon>
        <taxon>Vicinamibacteria</taxon>
        <taxon>Vicinamibacterales</taxon>
        <taxon>Vicinamibacteraceae</taxon>
        <taxon>Luteitalea</taxon>
    </lineage>
</organism>
<evidence type="ECO:0000313" key="1">
    <source>
        <dbReference type="EMBL" id="AMY09193.1"/>
    </source>
</evidence>
<reference evidence="1 2" key="1">
    <citation type="journal article" date="2016" name="Genome Announc.">
        <title>First Complete Genome Sequence of a Subdivision 6 Acidobacterium Strain.</title>
        <authorList>
            <person name="Huang S."/>
            <person name="Vieira S."/>
            <person name="Bunk B."/>
            <person name="Riedel T."/>
            <person name="Sproer C."/>
            <person name="Overmann J."/>
        </authorList>
    </citation>
    <scope>NUCLEOTIDE SEQUENCE [LARGE SCALE GENOMIC DNA]</scope>
    <source>
        <strain evidence="2">DSM 100886 HEG_-6_39</strain>
    </source>
</reference>